<dbReference type="EMBL" id="QTSX02004265">
    <property type="protein sequence ID" value="KAJ9067187.1"/>
    <property type="molecule type" value="Genomic_DNA"/>
</dbReference>
<keyword evidence="2" id="KW-1185">Reference proteome</keyword>
<proteinExistence type="predicted"/>
<name>A0ACC2SYK6_9FUNG</name>
<comment type="caution">
    <text evidence="1">The sequence shown here is derived from an EMBL/GenBank/DDBJ whole genome shotgun (WGS) entry which is preliminary data.</text>
</comment>
<gene>
    <name evidence="1" type="ORF">DSO57_1002250</name>
</gene>
<evidence type="ECO:0000313" key="2">
    <source>
        <dbReference type="Proteomes" id="UP001165960"/>
    </source>
</evidence>
<evidence type="ECO:0000313" key="1">
    <source>
        <dbReference type="EMBL" id="KAJ9067187.1"/>
    </source>
</evidence>
<reference evidence="1" key="1">
    <citation type="submission" date="2022-04" db="EMBL/GenBank/DDBJ databases">
        <title>Genome of the entomopathogenic fungus Entomophthora muscae.</title>
        <authorList>
            <person name="Elya C."/>
            <person name="Lovett B.R."/>
            <person name="Lee E."/>
            <person name="Macias A.M."/>
            <person name="Hajek A.E."/>
            <person name="De Bivort B.L."/>
            <person name="Kasson M.T."/>
            <person name="De Fine Licht H.H."/>
            <person name="Stajich J.E."/>
        </authorList>
    </citation>
    <scope>NUCLEOTIDE SEQUENCE</scope>
    <source>
        <strain evidence="1">Berkeley</strain>
    </source>
</reference>
<dbReference type="Proteomes" id="UP001165960">
    <property type="component" value="Unassembled WGS sequence"/>
</dbReference>
<accession>A0ACC2SYK6</accession>
<sequence length="275" mass="29697">MKLSFALIFQTAAAHMAMTLPAPRRSPQHPAYRGSGADYDITAPLGGRAKFPCRGAPAGPIFKSYQAGSDIDVRIGGSAVHGGGHCQFSMTYDSVNFAVLKTVMGNCLTASREYKVGIPKDAPNGNVTFAWTWFNKKGNCEIYMNCADITITGGSNSGTITGKKMVVANWPGYPTFPEGFANDYGKALYENQPLITIRNTKSTVPKAAPLSKKAPSTYKPIAKKVPSKRCIQGQWYCKSLNKIGPCQNNVISYQDCYRGTTCQSDKGGSYCHKSS</sequence>
<protein>
    <submittedName>
        <fullName evidence="1">Uncharacterized protein</fullName>
    </submittedName>
</protein>
<organism evidence="1 2">
    <name type="scientific">Entomophthora muscae</name>
    <dbReference type="NCBI Taxonomy" id="34485"/>
    <lineage>
        <taxon>Eukaryota</taxon>
        <taxon>Fungi</taxon>
        <taxon>Fungi incertae sedis</taxon>
        <taxon>Zoopagomycota</taxon>
        <taxon>Entomophthoromycotina</taxon>
        <taxon>Entomophthoromycetes</taxon>
        <taxon>Entomophthorales</taxon>
        <taxon>Entomophthoraceae</taxon>
        <taxon>Entomophthora</taxon>
    </lineage>
</organism>